<reference evidence="1" key="1">
    <citation type="submission" date="2016-06" db="UniProtKB">
        <authorList>
            <consortium name="WormBaseParasite"/>
        </authorList>
    </citation>
    <scope>IDENTIFICATION</scope>
</reference>
<accession>A0A183K7H4</accession>
<dbReference type="AlphaFoldDB" id="A0A183K7H4"/>
<organism evidence="1">
    <name type="scientific">Schistosoma curassoni</name>
    <dbReference type="NCBI Taxonomy" id="6186"/>
    <lineage>
        <taxon>Eukaryota</taxon>
        <taxon>Metazoa</taxon>
        <taxon>Spiralia</taxon>
        <taxon>Lophotrochozoa</taxon>
        <taxon>Platyhelminthes</taxon>
        <taxon>Trematoda</taxon>
        <taxon>Digenea</taxon>
        <taxon>Strigeidida</taxon>
        <taxon>Schistosomatoidea</taxon>
        <taxon>Schistosomatidae</taxon>
        <taxon>Schistosoma</taxon>
    </lineage>
</organism>
<dbReference type="STRING" id="6186.A0A183K7H4"/>
<dbReference type="WBParaSite" id="SCUD_0001095101-mRNA-1">
    <property type="protein sequence ID" value="SCUD_0001095101-mRNA-1"/>
    <property type="gene ID" value="SCUD_0001095101"/>
</dbReference>
<protein>
    <submittedName>
        <fullName evidence="1">Homeobox domain-containing protein</fullName>
    </submittedName>
</protein>
<name>A0A183K7H4_9TREM</name>
<evidence type="ECO:0000313" key="1">
    <source>
        <dbReference type="WBParaSite" id="SCUD_0001095101-mRNA-1"/>
    </source>
</evidence>
<sequence>LILFYFNFEVWFQNARAKFRRNITNQICSDKLKQKEINSINQYNTTQNINQLKEINCQNLYPCITTYDYNEEKIDNIYTKSINSDFNLYVHVPTNSNNGSLIDNLIQPNDIQSDLLCSTNNLSSYSDNLSQSVR</sequence>
<proteinExistence type="predicted"/>